<name>A0AAD9Z810_9LECA</name>
<comment type="caution">
    <text evidence="1">The sequence shown here is derived from an EMBL/GenBank/DDBJ whole genome shotgun (WGS) entry which is preliminary data.</text>
</comment>
<dbReference type="Proteomes" id="UP001276659">
    <property type="component" value="Unassembled WGS sequence"/>
</dbReference>
<evidence type="ECO:0000313" key="2">
    <source>
        <dbReference type="Proteomes" id="UP001276659"/>
    </source>
</evidence>
<dbReference type="EMBL" id="JASNWA010000007">
    <property type="protein sequence ID" value="KAK3172548.1"/>
    <property type="molecule type" value="Genomic_DNA"/>
</dbReference>
<accession>A0AAD9Z810</accession>
<keyword evidence="2" id="KW-1185">Reference proteome</keyword>
<sequence length="247" mass="28606">MSSVPPPMPDVCYPFMCLPRKLRRGIYGLLLVTEDCQPGLSRDNERYLSNYPPKHKAISAQILQVSKAIQNKATSILYSSNTFTTVAIDGLEWHHVHREFLEVRFHDYVNKHPQEYPAEMPWEQRVWMAAHPTIVKDVGRIFEPDVHSLPDWLFPNIAEYEEEPLKVDYECGLGHQFPVFLRQIGPSNTARIQGVELSFSSLPHGTDYFHIYSEILRQHMPRLRRLLIGKIFLRLPTVGFPSIEEPS</sequence>
<organism evidence="1 2">
    <name type="scientific">Lepraria neglecta</name>
    <dbReference type="NCBI Taxonomy" id="209136"/>
    <lineage>
        <taxon>Eukaryota</taxon>
        <taxon>Fungi</taxon>
        <taxon>Dikarya</taxon>
        <taxon>Ascomycota</taxon>
        <taxon>Pezizomycotina</taxon>
        <taxon>Lecanoromycetes</taxon>
        <taxon>OSLEUM clade</taxon>
        <taxon>Lecanoromycetidae</taxon>
        <taxon>Lecanorales</taxon>
        <taxon>Lecanorineae</taxon>
        <taxon>Stereocaulaceae</taxon>
        <taxon>Lepraria</taxon>
    </lineage>
</organism>
<protein>
    <submittedName>
        <fullName evidence="1">Uncharacterized protein</fullName>
    </submittedName>
</protein>
<proteinExistence type="predicted"/>
<gene>
    <name evidence="1" type="ORF">OEA41_005871</name>
</gene>
<reference evidence="1" key="1">
    <citation type="submission" date="2022-11" db="EMBL/GenBank/DDBJ databases">
        <title>Chromosomal genome sequence assembly and mating type (MAT) locus characterization of the leprose asexual lichenized fungus Lepraria neglecta (Nyl.) Erichsen.</title>
        <authorList>
            <person name="Allen J.L."/>
            <person name="Pfeffer B."/>
        </authorList>
    </citation>
    <scope>NUCLEOTIDE SEQUENCE</scope>
    <source>
        <strain evidence="1">Allen 5258</strain>
    </source>
</reference>
<evidence type="ECO:0000313" key="1">
    <source>
        <dbReference type="EMBL" id="KAK3172548.1"/>
    </source>
</evidence>
<dbReference type="AlphaFoldDB" id="A0AAD9Z810"/>